<sequence length="642" mass="68588">MISHNTKQDLAGSEALLRFFGGGGPANPSSSRSTGKVTTATTTTAASSRGAGGTKIRTEVSKTIKTTTNRATNTTVRPQHLVVSESRRPSEKVTYVVEPPRKDVNFAPTIKSSTDKPARIVSKAFQDEMRRKATEEEERRKRRARRIQSMKRDPAAMKPTPVLRLESESKRSSANASPVSHQAPTSSAPRQGLQGLRGSLHRIQRGATDAHGEGVRQASFSEKKGNVAEAHQGRAAAGRVSSAVAAESEGEGVAGTGKLRAKVRFSTSRQGSSSSPPPSHQTSDDRLAKTPSSKLKKLTSALRRAKVEQREGEADEAEWTPSFLPPMPEYVAPSSSRLEANRAVGARGGGAGGRVEAATFALEYSSPQPGLGRQRGFAEEKEEEGFSDSNPLTKTDKRPTGPSSWNVRETYSSMGAALSRPSKTIDGSREQAQIHSNTTATGVVSSPSGRSIVPGGMNVTSEWAAAGGGRGSQSPLSTITPPSTADSTSRPPPSHPEVTSSSGIERLDYVRTATLVDGRRDPRPVPDFSSLVRPGREPSRLGHLDHRLPHQDDESRAARLTRPSSSPMGPRSPPIRYRPGSATSARSAAPRSLSTSSSPPRPSERPSPTELDAYLSRNQRDPLYHLLPPPPAYSEVVAERVT</sequence>
<organism evidence="1 2">
    <name type="scientific">Violaceomyces palustris</name>
    <dbReference type="NCBI Taxonomy" id="1673888"/>
    <lineage>
        <taxon>Eukaryota</taxon>
        <taxon>Fungi</taxon>
        <taxon>Dikarya</taxon>
        <taxon>Basidiomycota</taxon>
        <taxon>Ustilaginomycotina</taxon>
        <taxon>Ustilaginomycetes</taxon>
        <taxon>Violaceomycetales</taxon>
        <taxon>Violaceomycetaceae</taxon>
        <taxon>Violaceomyces</taxon>
    </lineage>
</organism>
<reference evidence="1 2" key="1">
    <citation type="journal article" date="2018" name="Mol. Biol. Evol.">
        <title>Broad Genomic Sampling Reveals a Smut Pathogenic Ancestry of the Fungal Clade Ustilaginomycotina.</title>
        <authorList>
            <person name="Kijpornyongpan T."/>
            <person name="Mondo S.J."/>
            <person name="Barry K."/>
            <person name="Sandor L."/>
            <person name="Lee J."/>
            <person name="Lipzen A."/>
            <person name="Pangilinan J."/>
            <person name="LaButti K."/>
            <person name="Hainaut M."/>
            <person name="Henrissat B."/>
            <person name="Grigoriev I.V."/>
            <person name="Spatafora J.W."/>
            <person name="Aime M.C."/>
        </authorList>
    </citation>
    <scope>NUCLEOTIDE SEQUENCE [LARGE SCALE GENOMIC DNA]</scope>
    <source>
        <strain evidence="1 2">SA 807</strain>
    </source>
</reference>
<proteinExistence type="predicted"/>
<dbReference type="Proteomes" id="UP000245626">
    <property type="component" value="Unassembled WGS sequence"/>
</dbReference>
<keyword evidence="2" id="KW-1185">Reference proteome</keyword>
<evidence type="ECO:0000313" key="1">
    <source>
        <dbReference type="EMBL" id="PWN47986.1"/>
    </source>
</evidence>
<protein>
    <submittedName>
        <fullName evidence="1">Uncharacterized protein</fullName>
    </submittedName>
</protein>
<accession>A0ACD0NQA3</accession>
<name>A0ACD0NQA3_9BASI</name>
<evidence type="ECO:0000313" key="2">
    <source>
        <dbReference type="Proteomes" id="UP000245626"/>
    </source>
</evidence>
<gene>
    <name evidence="1" type="ORF">IE53DRAFT_218832</name>
</gene>
<dbReference type="EMBL" id="KZ820291">
    <property type="protein sequence ID" value="PWN47986.1"/>
    <property type="molecule type" value="Genomic_DNA"/>
</dbReference>